<sequence length="105" mass="11732">MKRKIIFFVTLTIIVTGCASLSGPKKPPRCNGKQTRALNQDKWDWENKGIITQEKTPKPFVTTPIILNTLESENATANVTLKAASLNSINHHTLSNPMTEITREK</sequence>
<dbReference type="PROSITE" id="PS51257">
    <property type="entry name" value="PROKAR_LIPOPROTEIN"/>
    <property type="match status" value="1"/>
</dbReference>
<proteinExistence type="predicted"/>
<accession>A0ABV2HGE1</accession>
<comment type="caution">
    <text evidence="1">The sequence shown here is derived from an EMBL/GenBank/DDBJ whole genome shotgun (WGS) entry which is preliminary data.</text>
</comment>
<name>A0ABV2HGE1_9HYPH</name>
<keyword evidence="2" id="KW-1185">Reference proteome</keyword>
<organism evidence="1 2">
    <name type="scientific">Bartonella silvatica</name>
    <dbReference type="NCBI Taxonomy" id="357760"/>
    <lineage>
        <taxon>Bacteria</taxon>
        <taxon>Pseudomonadati</taxon>
        <taxon>Pseudomonadota</taxon>
        <taxon>Alphaproteobacteria</taxon>
        <taxon>Hyphomicrobiales</taxon>
        <taxon>Bartonellaceae</taxon>
        <taxon>Bartonella</taxon>
    </lineage>
</organism>
<evidence type="ECO:0000313" key="1">
    <source>
        <dbReference type="EMBL" id="MET3589595.1"/>
    </source>
</evidence>
<dbReference type="RefSeq" id="WP_354189272.1">
    <property type="nucleotide sequence ID" value="NZ_JBEPLI010000004.1"/>
</dbReference>
<dbReference type="Proteomes" id="UP001549086">
    <property type="component" value="Unassembled WGS sequence"/>
</dbReference>
<evidence type="ECO:0008006" key="3">
    <source>
        <dbReference type="Google" id="ProtNLM"/>
    </source>
</evidence>
<protein>
    <recommendedName>
        <fullName evidence="3">Type IV secretion system protein VirB7</fullName>
    </recommendedName>
</protein>
<gene>
    <name evidence="1" type="ORF">ABID23_000679</name>
</gene>
<dbReference type="EMBL" id="JBEPLI010000004">
    <property type="protein sequence ID" value="MET3589595.1"/>
    <property type="molecule type" value="Genomic_DNA"/>
</dbReference>
<reference evidence="1 2" key="1">
    <citation type="submission" date="2024-06" db="EMBL/GenBank/DDBJ databases">
        <title>Genomic Encyclopedia of Type Strains, Phase IV (KMG-IV): sequencing the most valuable type-strain genomes for metagenomic binning, comparative biology and taxonomic classification.</title>
        <authorList>
            <person name="Goeker M."/>
        </authorList>
    </citation>
    <scope>NUCLEOTIDE SEQUENCE [LARGE SCALE GENOMIC DNA]</scope>
    <source>
        <strain evidence="1 2">DSM 23649</strain>
    </source>
</reference>
<evidence type="ECO:0000313" key="2">
    <source>
        <dbReference type="Proteomes" id="UP001549086"/>
    </source>
</evidence>